<evidence type="ECO:0000313" key="2">
    <source>
        <dbReference type="Proteomes" id="UP000054324"/>
    </source>
</evidence>
<accession>A0A074Z752</accession>
<gene>
    <name evidence="1" type="ORF">T265_09024</name>
</gene>
<keyword evidence="2" id="KW-1185">Reference proteome</keyword>
<dbReference type="GeneID" id="20323203"/>
<dbReference type="EMBL" id="KL596869">
    <property type="protein sequence ID" value="KER23016.1"/>
    <property type="molecule type" value="Genomic_DNA"/>
</dbReference>
<name>A0A074Z752_OPIVI</name>
<sequence>MERFLDNYGSPTSTRFQSTLRQIQTTSASGGKQPRAVAEHTKYKAKDIDKNSCGFGFPSEYRRDVAE</sequence>
<dbReference type="AlphaFoldDB" id="A0A074Z752"/>
<reference evidence="1 2" key="1">
    <citation type="submission" date="2013-11" db="EMBL/GenBank/DDBJ databases">
        <title>Opisthorchis viverrini - life in the bile duct.</title>
        <authorList>
            <person name="Young N.D."/>
            <person name="Nagarajan N."/>
            <person name="Lin S.J."/>
            <person name="Korhonen P.K."/>
            <person name="Jex A.R."/>
            <person name="Hall R.S."/>
            <person name="Safavi-Hemami H."/>
            <person name="Kaewkong W."/>
            <person name="Bertrand D."/>
            <person name="Gao S."/>
            <person name="Seet Q."/>
            <person name="Wongkham S."/>
            <person name="Teh B.T."/>
            <person name="Wongkham C."/>
            <person name="Intapan P.M."/>
            <person name="Maleewong W."/>
            <person name="Yang X."/>
            <person name="Hu M."/>
            <person name="Wang Z."/>
            <person name="Hofmann A."/>
            <person name="Sternberg P.W."/>
            <person name="Tan P."/>
            <person name="Wang J."/>
            <person name="Gasser R.B."/>
        </authorList>
    </citation>
    <scope>NUCLEOTIDE SEQUENCE [LARGE SCALE GENOMIC DNA]</scope>
</reference>
<dbReference type="RefSeq" id="XP_009173249.1">
    <property type="nucleotide sequence ID" value="XM_009174985.1"/>
</dbReference>
<dbReference type="KEGG" id="ovi:T265_09024"/>
<dbReference type="CTD" id="20323203"/>
<dbReference type="Proteomes" id="UP000054324">
    <property type="component" value="Unassembled WGS sequence"/>
</dbReference>
<evidence type="ECO:0000313" key="1">
    <source>
        <dbReference type="EMBL" id="KER23016.1"/>
    </source>
</evidence>
<proteinExistence type="predicted"/>
<protein>
    <submittedName>
        <fullName evidence="1">Uncharacterized protein</fullName>
    </submittedName>
</protein>
<organism evidence="1 2">
    <name type="scientific">Opisthorchis viverrini</name>
    <name type="common">Southeast Asian liver fluke</name>
    <dbReference type="NCBI Taxonomy" id="6198"/>
    <lineage>
        <taxon>Eukaryota</taxon>
        <taxon>Metazoa</taxon>
        <taxon>Spiralia</taxon>
        <taxon>Lophotrochozoa</taxon>
        <taxon>Platyhelminthes</taxon>
        <taxon>Trematoda</taxon>
        <taxon>Digenea</taxon>
        <taxon>Opisthorchiida</taxon>
        <taxon>Opisthorchiata</taxon>
        <taxon>Opisthorchiidae</taxon>
        <taxon>Opisthorchis</taxon>
    </lineage>
</organism>